<reference evidence="2" key="1">
    <citation type="journal article" date="2021" name="bioRxiv">
        <title>Whole Genome Assembly and Annotation of Northern Wild Rice, Zizania palustris L., Supports a Whole Genome Duplication in the Zizania Genus.</title>
        <authorList>
            <person name="Haas M."/>
            <person name="Kono T."/>
            <person name="Macchietto M."/>
            <person name="Millas R."/>
            <person name="McGilp L."/>
            <person name="Shao M."/>
            <person name="Duquette J."/>
            <person name="Hirsch C.N."/>
            <person name="Kimball J."/>
        </authorList>
    </citation>
    <scope>NUCLEOTIDE SEQUENCE</scope>
    <source>
        <tissue evidence="2">Fresh leaf tissue</tissue>
    </source>
</reference>
<dbReference type="EMBL" id="JAAALK010000288">
    <property type="protein sequence ID" value="KAG8053666.1"/>
    <property type="molecule type" value="Genomic_DNA"/>
</dbReference>
<dbReference type="Pfam" id="PF03105">
    <property type="entry name" value="SPX"/>
    <property type="match status" value="1"/>
</dbReference>
<proteinExistence type="predicted"/>
<gene>
    <name evidence="2" type="ORF">GUJ93_ZPchr0001g29425</name>
</gene>
<feature type="domain" description="SPX" evidence="1">
    <location>
        <begin position="2"/>
        <end position="97"/>
    </location>
</feature>
<dbReference type="PANTHER" id="PTHR48477:SF1">
    <property type="entry name" value="PHOSPHATE TRANSPORTER PHO1"/>
    <property type="match status" value="1"/>
</dbReference>
<sequence>MVKFSKQFEGQLVPEWKHAFVDYSLLKKHLKRMQRYDRRHCGQGSTQHIATQQQQAAINARRQPRLSTAASCCTSSPSLAPIMQQGIMLGSYRCTGG</sequence>
<dbReference type="AlphaFoldDB" id="A0A8J5RHK7"/>
<organism evidence="2 3">
    <name type="scientific">Zizania palustris</name>
    <name type="common">Northern wild rice</name>
    <dbReference type="NCBI Taxonomy" id="103762"/>
    <lineage>
        <taxon>Eukaryota</taxon>
        <taxon>Viridiplantae</taxon>
        <taxon>Streptophyta</taxon>
        <taxon>Embryophyta</taxon>
        <taxon>Tracheophyta</taxon>
        <taxon>Spermatophyta</taxon>
        <taxon>Magnoliopsida</taxon>
        <taxon>Liliopsida</taxon>
        <taxon>Poales</taxon>
        <taxon>Poaceae</taxon>
        <taxon>BOP clade</taxon>
        <taxon>Oryzoideae</taxon>
        <taxon>Oryzeae</taxon>
        <taxon>Zizaniinae</taxon>
        <taxon>Zizania</taxon>
    </lineage>
</organism>
<reference evidence="2" key="2">
    <citation type="submission" date="2021-02" db="EMBL/GenBank/DDBJ databases">
        <authorList>
            <person name="Kimball J.A."/>
            <person name="Haas M.W."/>
            <person name="Macchietto M."/>
            <person name="Kono T."/>
            <person name="Duquette J."/>
            <person name="Shao M."/>
        </authorList>
    </citation>
    <scope>NUCLEOTIDE SEQUENCE</scope>
    <source>
        <tissue evidence="2">Fresh leaf tissue</tissue>
    </source>
</reference>
<dbReference type="InterPro" id="IPR052486">
    <property type="entry name" value="PHO1"/>
</dbReference>
<accession>A0A8J5RHK7</accession>
<protein>
    <recommendedName>
        <fullName evidence="1">SPX domain-containing protein</fullName>
    </recommendedName>
</protein>
<dbReference type="OrthoDB" id="9970435at2759"/>
<name>A0A8J5RHK7_ZIZPA</name>
<evidence type="ECO:0000259" key="1">
    <source>
        <dbReference type="PROSITE" id="PS51382"/>
    </source>
</evidence>
<dbReference type="GO" id="GO:0016036">
    <property type="term" value="P:cellular response to phosphate starvation"/>
    <property type="evidence" value="ECO:0007669"/>
    <property type="project" value="InterPro"/>
</dbReference>
<dbReference type="PANTHER" id="PTHR48477">
    <property type="entry name" value="PHOSPHATE TRANSPORTER PHO1"/>
    <property type="match status" value="1"/>
</dbReference>
<comment type="caution">
    <text evidence="2">The sequence shown here is derived from an EMBL/GenBank/DDBJ whole genome shotgun (WGS) entry which is preliminary data.</text>
</comment>
<dbReference type="PROSITE" id="PS51382">
    <property type="entry name" value="SPX"/>
    <property type="match status" value="1"/>
</dbReference>
<dbReference type="InterPro" id="IPR004331">
    <property type="entry name" value="SPX_dom"/>
</dbReference>
<keyword evidence="3" id="KW-1185">Reference proteome</keyword>
<evidence type="ECO:0000313" key="3">
    <source>
        <dbReference type="Proteomes" id="UP000729402"/>
    </source>
</evidence>
<dbReference type="Proteomes" id="UP000729402">
    <property type="component" value="Unassembled WGS sequence"/>
</dbReference>
<evidence type="ECO:0000313" key="2">
    <source>
        <dbReference type="EMBL" id="KAG8053666.1"/>
    </source>
</evidence>